<keyword evidence="2" id="KW-0964">Secreted</keyword>
<evidence type="ECO:0000256" key="1">
    <source>
        <dbReference type="ARBA" id="ARBA00004613"/>
    </source>
</evidence>
<evidence type="ECO:0000256" key="3">
    <source>
        <dbReference type="ARBA" id="ARBA00022729"/>
    </source>
</evidence>
<keyword evidence="7" id="KW-1133">Transmembrane helix</keyword>
<organism evidence="9 10">
    <name type="scientific">Allacma fusca</name>
    <dbReference type="NCBI Taxonomy" id="39272"/>
    <lineage>
        <taxon>Eukaryota</taxon>
        <taxon>Metazoa</taxon>
        <taxon>Ecdysozoa</taxon>
        <taxon>Arthropoda</taxon>
        <taxon>Hexapoda</taxon>
        <taxon>Collembola</taxon>
        <taxon>Symphypleona</taxon>
        <taxon>Sminthuridae</taxon>
        <taxon>Allacma</taxon>
    </lineage>
</organism>
<dbReference type="GO" id="GO:0005576">
    <property type="term" value="C:extracellular region"/>
    <property type="evidence" value="ECO:0007669"/>
    <property type="project" value="UniProtKB-SubCell"/>
</dbReference>
<dbReference type="EMBL" id="CAJVCH010015647">
    <property type="protein sequence ID" value="CAG7679807.1"/>
    <property type="molecule type" value="Genomic_DNA"/>
</dbReference>
<feature type="transmembrane region" description="Helical" evidence="7">
    <location>
        <begin position="7"/>
        <end position="27"/>
    </location>
</feature>
<gene>
    <name evidence="9" type="ORF">AFUS01_LOCUS2709</name>
</gene>
<dbReference type="PROSITE" id="PS50068">
    <property type="entry name" value="LDLRA_2"/>
    <property type="match status" value="1"/>
</dbReference>
<dbReference type="InterPro" id="IPR018114">
    <property type="entry name" value="TRYPSIN_HIS"/>
</dbReference>
<keyword evidence="10" id="KW-1185">Reference proteome</keyword>
<dbReference type="Proteomes" id="UP000708208">
    <property type="component" value="Unassembled WGS sequence"/>
</dbReference>
<comment type="caution">
    <text evidence="9">The sequence shown here is derived from an EMBL/GenBank/DDBJ whole genome shotgun (WGS) entry which is preliminary data.</text>
</comment>
<comment type="subcellular location">
    <subcellularLocation>
        <location evidence="1">Secreted</location>
    </subcellularLocation>
</comment>
<evidence type="ECO:0000313" key="9">
    <source>
        <dbReference type="EMBL" id="CAG7679807.1"/>
    </source>
</evidence>
<evidence type="ECO:0000256" key="2">
    <source>
        <dbReference type="ARBA" id="ARBA00022525"/>
    </source>
</evidence>
<dbReference type="FunFam" id="2.40.10.10:FF:000068">
    <property type="entry name" value="transmembrane protease serine 2"/>
    <property type="match status" value="1"/>
</dbReference>
<keyword evidence="4" id="KW-1015">Disulfide bond</keyword>
<proteinExistence type="predicted"/>
<keyword evidence="5" id="KW-0325">Glycoprotein</keyword>
<dbReference type="InterPro" id="IPR051333">
    <property type="entry name" value="CLIP_Serine_Protease"/>
</dbReference>
<dbReference type="CDD" id="cd00112">
    <property type="entry name" value="LDLa"/>
    <property type="match status" value="2"/>
</dbReference>
<dbReference type="SMART" id="SM00020">
    <property type="entry name" value="Tryp_SPc"/>
    <property type="match status" value="1"/>
</dbReference>
<keyword evidence="7" id="KW-0472">Membrane</keyword>
<protein>
    <recommendedName>
        <fullName evidence="8">Peptidase S1 domain-containing protein</fullName>
    </recommendedName>
</protein>
<name>A0A8J2J5R4_9HEXA</name>
<dbReference type="SMART" id="SM00192">
    <property type="entry name" value="LDLa"/>
    <property type="match status" value="2"/>
</dbReference>
<dbReference type="InterPro" id="IPR001254">
    <property type="entry name" value="Trypsin_dom"/>
</dbReference>
<feature type="domain" description="Peptidase S1" evidence="8">
    <location>
        <begin position="490"/>
        <end position="773"/>
    </location>
</feature>
<keyword evidence="7" id="KW-0812">Transmembrane</keyword>
<dbReference type="InterPro" id="IPR023415">
    <property type="entry name" value="LDLR_class-A_CS"/>
</dbReference>
<keyword evidence="3" id="KW-0732">Signal</keyword>
<comment type="caution">
    <text evidence="6">Lacks conserved residue(s) required for the propagation of feature annotation.</text>
</comment>
<sequence length="777" mass="86422">MSTFHVACGWLSPVITIVVVILVSLSLSELNISQFTGIEKCGIIEPVPGDARTLMPWNIAIFKRTKSDLKFITSGVLISPSAALVVFRGVYGDPPGKGKRYYIPPAESFLVVAGLNSTSLRQVDRYTQFAEVSYILPYNGHEEGNQNFHFWLYHLTKPLNFSTPYVKAPCLPFFLRGLPSSWRLRHGGFVQATTSSSGEPIHVLKVSDAKALSDQNCDRIFKKKYVNSTTSEHIWCSGLQISRDDTDQLCLTHGSVLVANLLHRYFLAGVTALIPDLQSNHGRCNQHTVYLNARIQSHYEWLVRNTNCGPHQFSCYNTTCLPLSSVCNRVPNCPGEDLSDEDPIFCNAQNRCKGPQDMSCGLNGKCLAPHKICDGNLDCDDRSDEAPQICSLNASALPTISAGNDRNSHMMGKVEPQIDIRRGITPIRYKRPWECLPLPVSEGTVLQCQHHETNETIKCEDATENTVATLSCDKYYSPKFKVSTVQMRCTAGGNWMPFRRFACEANCGILTTEVTSLITHAMEANRKNAFPWYAAIFRETQPGRPKFHCGASLIEKNVILTAAHCVEDIQRQPYTLSQFKVVLAPVSSNFEDNVEDQLAEIHTIKQVRIPLLYDFKQLMSDIAIVELSKPVGFSRYIRPVCYLYKNSLINPNIDQLGKVAGFGYDETGEISYALKYANLPIVSPLNCQRLVTTDLPSSTFCAGYNNGTALCNGDSGGGIVFVEKDSNYERYYLKGVVSAGASSQPLSKSCSADRYSIFTNVDAFRRWILETLEAIEA</sequence>
<feature type="domain" description="Peptidase S1" evidence="8">
    <location>
        <begin position="47"/>
        <end position="307"/>
    </location>
</feature>
<dbReference type="Pfam" id="PF00057">
    <property type="entry name" value="Ldl_recept_a"/>
    <property type="match status" value="1"/>
</dbReference>
<evidence type="ECO:0000313" key="10">
    <source>
        <dbReference type="Proteomes" id="UP000708208"/>
    </source>
</evidence>
<dbReference type="GO" id="GO:0004252">
    <property type="term" value="F:serine-type endopeptidase activity"/>
    <property type="evidence" value="ECO:0007669"/>
    <property type="project" value="InterPro"/>
</dbReference>
<dbReference type="PROSITE" id="PS50240">
    <property type="entry name" value="TRYPSIN_DOM"/>
    <property type="match status" value="2"/>
</dbReference>
<dbReference type="InterPro" id="IPR002172">
    <property type="entry name" value="LDrepeatLR_classA_rpt"/>
</dbReference>
<dbReference type="AlphaFoldDB" id="A0A8J2J5R4"/>
<evidence type="ECO:0000259" key="8">
    <source>
        <dbReference type="PROSITE" id="PS50240"/>
    </source>
</evidence>
<dbReference type="OrthoDB" id="2019384at2759"/>
<evidence type="ECO:0000256" key="4">
    <source>
        <dbReference type="ARBA" id="ARBA00023157"/>
    </source>
</evidence>
<dbReference type="Pfam" id="PF00089">
    <property type="entry name" value="Trypsin"/>
    <property type="match status" value="1"/>
</dbReference>
<dbReference type="PROSITE" id="PS00134">
    <property type="entry name" value="TRYPSIN_HIS"/>
    <property type="match status" value="1"/>
</dbReference>
<dbReference type="FunFam" id="2.40.10.10:FF:000054">
    <property type="entry name" value="Complement C1r subcomponent"/>
    <property type="match status" value="1"/>
</dbReference>
<reference evidence="9" key="1">
    <citation type="submission" date="2021-06" db="EMBL/GenBank/DDBJ databases">
        <authorList>
            <person name="Hodson N. C."/>
            <person name="Mongue J. A."/>
            <person name="Jaron S. K."/>
        </authorList>
    </citation>
    <scope>NUCLEOTIDE SEQUENCE</scope>
</reference>
<evidence type="ECO:0000256" key="6">
    <source>
        <dbReference type="PROSITE-ProRule" id="PRU00124"/>
    </source>
</evidence>
<dbReference type="GO" id="GO:0006508">
    <property type="term" value="P:proteolysis"/>
    <property type="evidence" value="ECO:0007669"/>
    <property type="project" value="InterPro"/>
</dbReference>
<evidence type="ECO:0000256" key="5">
    <source>
        <dbReference type="ARBA" id="ARBA00023180"/>
    </source>
</evidence>
<dbReference type="PROSITE" id="PS01209">
    <property type="entry name" value="LDLRA_1"/>
    <property type="match status" value="1"/>
</dbReference>
<dbReference type="CDD" id="cd00190">
    <property type="entry name" value="Tryp_SPc"/>
    <property type="match status" value="1"/>
</dbReference>
<dbReference type="PANTHER" id="PTHR24260">
    <property type="match status" value="1"/>
</dbReference>
<evidence type="ECO:0000256" key="7">
    <source>
        <dbReference type="SAM" id="Phobius"/>
    </source>
</evidence>
<accession>A0A8J2J5R4</accession>
<dbReference type="PANTHER" id="PTHR24260:SF143">
    <property type="entry name" value="SERINE PROTEASE GD-LIKE PROTEIN"/>
    <property type="match status" value="1"/>
</dbReference>